<organism evidence="1">
    <name type="scientific">marine metagenome</name>
    <dbReference type="NCBI Taxonomy" id="408172"/>
    <lineage>
        <taxon>unclassified sequences</taxon>
        <taxon>metagenomes</taxon>
        <taxon>ecological metagenomes</taxon>
    </lineage>
</organism>
<protein>
    <submittedName>
        <fullName evidence="1">Uncharacterized protein</fullName>
    </submittedName>
</protein>
<dbReference type="AlphaFoldDB" id="A0A381UJI4"/>
<dbReference type="EMBL" id="UINC01006490">
    <property type="protein sequence ID" value="SVA27828.1"/>
    <property type="molecule type" value="Genomic_DNA"/>
</dbReference>
<evidence type="ECO:0000313" key="1">
    <source>
        <dbReference type="EMBL" id="SVA27828.1"/>
    </source>
</evidence>
<name>A0A381UJI4_9ZZZZ</name>
<reference evidence="1" key="1">
    <citation type="submission" date="2018-05" db="EMBL/GenBank/DDBJ databases">
        <authorList>
            <person name="Lanie J.A."/>
            <person name="Ng W.-L."/>
            <person name="Kazmierczak K.M."/>
            <person name="Andrzejewski T.M."/>
            <person name="Davidsen T.M."/>
            <person name="Wayne K.J."/>
            <person name="Tettelin H."/>
            <person name="Glass J.I."/>
            <person name="Rusch D."/>
            <person name="Podicherti R."/>
            <person name="Tsui H.-C.T."/>
            <person name="Winkler M.E."/>
        </authorList>
    </citation>
    <scope>NUCLEOTIDE SEQUENCE</scope>
</reference>
<proteinExistence type="predicted"/>
<accession>A0A381UJI4</accession>
<sequence length="318" mass="37348">MKIFNTVLFAVNREDHFVEYDVINRLNPNRMLMIGSGGCIALSLKTIFPDLNLNVVDVNPHQLLHIKQKIKAVKKSDLEALNVHTKNDSCLNQAGKFETMFQELRDSFIKLVSNKKEVISFFDLETSDTRRSNILEKWLHHDKISTPFRKVFNDKNINKVFSDEATKHGSPGSYISYMQKKILTGLNKNNSHLNPFLQHIFLGYYKSPKAFPYIESKTLTEMTMMEISILSLDNISSYDIISLSNIFDWSSEDTVKTHAKYFSQMKKGSAIIIRQINNHKNWIEIFKDYFTEDKSFDRYWKENDRSMFYDHIRLFIRK</sequence>
<gene>
    <name evidence="1" type="ORF">METZ01_LOCUS80682</name>
</gene>